<proteinExistence type="predicted"/>
<dbReference type="SUPFAM" id="SSF51735">
    <property type="entry name" value="NAD(P)-binding Rossmann-fold domains"/>
    <property type="match status" value="1"/>
</dbReference>
<dbReference type="PRINTS" id="PR01713">
    <property type="entry name" value="NUCEPIMERASE"/>
</dbReference>
<sequence length="320" mass="36382">MNMYLVTGAAGFIGSHLVEKLLEKGEKVIGLDNFDPFYAKEIKEKNLSGISDHPGFEFIQGDIRNTDELQRIFSSSKIETIVHLAAKAGVRPSIKNPLEYTDVNVRGTMNLLEMSRHNNVKKFIFASTSAIYGANRKLPFQEDDNVDHPISPYAATKKACELLCYTYHHLFGIPIFCLRFFTVYGPRQRPDMAIHYFTKLIVNNMKIPVFGDGTSRRDYTYIDDIISGVMNAVDRCKGFEIYNLGESKTIELRELIRILEQAIGQKAAIEHHPNQPGDVPATYADISRARKYLEYNPSFDVSEGVSRFVDWYLRMTSSNV</sequence>
<dbReference type="Pfam" id="PF16363">
    <property type="entry name" value="GDP_Man_Dehyd"/>
    <property type="match status" value="1"/>
</dbReference>
<gene>
    <name evidence="3" type="ORF">A2161_01060</name>
</gene>
<keyword evidence="1" id="KW-0520">NAD</keyword>
<dbReference type="Gene3D" id="3.40.50.720">
    <property type="entry name" value="NAD(P)-binding Rossmann-like Domain"/>
    <property type="match status" value="1"/>
</dbReference>
<name>A0A1F7RPH9_9BACT</name>
<evidence type="ECO:0000313" key="3">
    <source>
        <dbReference type="EMBL" id="OGL42807.1"/>
    </source>
</evidence>
<dbReference type="InterPro" id="IPR016040">
    <property type="entry name" value="NAD(P)-bd_dom"/>
</dbReference>
<dbReference type="EMBL" id="MGDD01000305">
    <property type="protein sequence ID" value="OGL42807.1"/>
    <property type="molecule type" value="Genomic_DNA"/>
</dbReference>
<comment type="caution">
    <text evidence="3">The sequence shown here is derived from an EMBL/GenBank/DDBJ whole genome shotgun (WGS) entry which is preliminary data.</text>
</comment>
<reference evidence="3 4" key="1">
    <citation type="journal article" date="2016" name="Nat. Commun.">
        <title>Thousands of microbial genomes shed light on interconnected biogeochemical processes in an aquifer system.</title>
        <authorList>
            <person name="Anantharaman K."/>
            <person name="Brown C.T."/>
            <person name="Hug L.A."/>
            <person name="Sharon I."/>
            <person name="Castelle C.J."/>
            <person name="Probst A.J."/>
            <person name="Thomas B.C."/>
            <person name="Singh A."/>
            <person name="Wilkins M.J."/>
            <person name="Karaoz U."/>
            <person name="Brodie E.L."/>
            <person name="Williams K.H."/>
            <person name="Hubbard S.S."/>
            <person name="Banfield J.F."/>
        </authorList>
    </citation>
    <scope>NUCLEOTIDE SEQUENCE [LARGE SCALE GENOMIC DNA]</scope>
</reference>
<dbReference type="InterPro" id="IPR036291">
    <property type="entry name" value="NAD(P)-bd_dom_sf"/>
</dbReference>
<protein>
    <submittedName>
        <fullName evidence="3">Epimerase</fullName>
    </submittedName>
</protein>
<evidence type="ECO:0000256" key="1">
    <source>
        <dbReference type="ARBA" id="ARBA00023027"/>
    </source>
</evidence>
<accession>A0A1F7RPH9</accession>
<dbReference type="PANTHER" id="PTHR43574">
    <property type="entry name" value="EPIMERASE-RELATED"/>
    <property type="match status" value="1"/>
</dbReference>
<evidence type="ECO:0000259" key="2">
    <source>
        <dbReference type="Pfam" id="PF16363"/>
    </source>
</evidence>
<dbReference type="Proteomes" id="UP000179266">
    <property type="component" value="Unassembled WGS sequence"/>
</dbReference>
<organism evidence="3 4">
    <name type="scientific">Candidatus Schekmanbacteria bacterium RBG_13_48_7</name>
    <dbReference type="NCBI Taxonomy" id="1817878"/>
    <lineage>
        <taxon>Bacteria</taxon>
        <taxon>Candidatus Schekmaniibacteriota</taxon>
    </lineage>
</organism>
<dbReference type="Gene3D" id="3.90.25.10">
    <property type="entry name" value="UDP-galactose 4-epimerase, domain 1"/>
    <property type="match status" value="1"/>
</dbReference>
<evidence type="ECO:0000313" key="4">
    <source>
        <dbReference type="Proteomes" id="UP000179266"/>
    </source>
</evidence>
<dbReference type="AlphaFoldDB" id="A0A1F7RPH9"/>
<feature type="domain" description="NAD(P)-binding" evidence="2">
    <location>
        <begin position="5"/>
        <end position="307"/>
    </location>
</feature>